<evidence type="ECO:0000256" key="2">
    <source>
        <dbReference type="ARBA" id="ARBA00004496"/>
    </source>
</evidence>
<protein>
    <recommendedName>
        <fullName evidence="11">Phosphoribosyl-ATP pyrophosphatase</fullName>
        <shortName evidence="11">PRA-PH</shortName>
        <ecNumber evidence="11">3.6.1.31</ecNumber>
    </recommendedName>
</protein>
<dbReference type="Gene3D" id="1.10.287.1080">
    <property type="entry name" value="MazG-like"/>
    <property type="match status" value="1"/>
</dbReference>
<sequence length="111" mass="11241">MTDASSDIGAVLKRLEATIAARKGAGADQSYTASLLAGGAQKCAKKFGEEAVEAALAAVSGDKAHLTAEAADVLYHLLVMLAEQGVSLDDVAAVLGAREGTSGHDEKASRK</sequence>
<evidence type="ECO:0000256" key="3">
    <source>
        <dbReference type="ARBA" id="ARBA00005204"/>
    </source>
</evidence>
<dbReference type="CDD" id="cd11534">
    <property type="entry name" value="NTP-PPase_HisIE_like"/>
    <property type="match status" value="1"/>
</dbReference>
<evidence type="ECO:0000256" key="5">
    <source>
        <dbReference type="ARBA" id="ARBA00022490"/>
    </source>
</evidence>
<evidence type="ECO:0000313" key="13">
    <source>
        <dbReference type="Proteomes" id="UP000239504"/>
    </source>
</evidence>
<evidence type="ECO:0000256" key="6">
    <source>
        <dbReference type="ARBA" id="ARBA00022605"/>
    </source>
</evidence>
<keyword evidence="9 11" id="KW-0067">ATP-binding</keyword>
<keyword evidence="7 11" id="KW-0547">Nucleotide-binding</keyword>
<dbReference type="NCBIfam" id="NF001611">
    <property type="entry name" value="PRK00400.1-3"/>
    <property type="match status" value="1"/>
</dbReference>
<keyword evidence="13" id="KW-1185">Reference proteome</keyword>
<dbReference type="OrthoDB" id="9814738at2"/>
<dbReference type="EMBL" id="PJCH01000005">
    <property type="protein sequence ID" value="PQA88153.1"/>
    <property type="molecule type" value="Genomic_DNA"/>
</dbReference>
<dbReference type="NCBIfam" id="TIGR03188">
    <property type="entry name" value="histidine_hisI"/>
    <property type="match status" value="1"/>
</dbReference>
<keyword evidence="5 11" id="KW-0963">Cytoplasm</keyword>
<dbReference type="GO" id="GO:0000105">
    <property type="term" value="P:L-histidine biosynthetic process"/>
    <property type="evidence" value="ECO:0007669"/>
    <property type="project" value="UniProtKB-UniRule"/>
</dbReference>
<dbReference type="PANTHER" id="PTHR42945:SF9">
    <property type="entry name" value="HISTIDINE BIOSYNTHESIS BIFUNCTIONAL PROTEIN HISIE"/>
    <property type="match status" value="1"/>
</dbReference>
<evidence type="ECO:0000256" key="11">
    <source>
        <dbReference type="HAMAP-Rule" id="MF_01020"/>
    </source>
</evidence>
<accession>A0A2S7K6M4</accession>
<proteinExistence type="inferred from homology"/>
<comment type="pathway">
    <text evidence="3 11">Amino-acid biosynthesis; L-histidine biosynthesis; L-histidine from 5-phospho-alpha-D-ribose 1-diphosphate: step 2/9.</text>
</comment>
<dbReference type="NCBIfam" id="NF001613">
    <property type="entry name" value="PRK00400.1-5"/>
    <property type="match status" value="1"/>
</dbReference>
<dbReference type="GO" id="GO:0004636">
    <property type="term" value="F:phosphoribosyl-ATP diphosphatase activity"/>
    <property type="evidence" value="ECO:0007669"/>
    <property type="project" value="UniProtKB-UniRule"/>
</dbReference>
<gene>
    <name evidence="11" type="primary">hisE</name>
    <name evidence="12" type="ORF">CW354_07515</name>
</gene>
<dbReference type="Pfam" id="PF01503">
    <property type="entry name" value="PRA-PH"/>
    <property type="match status" value="1"/>
</dbReference>
<dbReference type="SUPFAM" id="SSF101386">
    <property type="entry name" value="all-alpha NTP pyrophosphatases"/>
    <property type="match status" value="1"/>
</dbReference>
<dbReference type="GO" id="GO:0005737">
    <property type="term" value="C:cytoplasm"/>
    <property type="evidence" value="ECO:0007669"/>
    <property type="project" value="UniProtKB-SubCell"/>
</dbReference>
<dbReference type="AlphaFoldDB" id="A0A2S7K6M4"/>
<evidence type="ECO:0000256" key="8">
    <source>
        <dbReference type="ARBA" id="ARBA00022801"/>
    </source>
</evidence>
<dbReference type="PANTHER" id="PTHR42945">
    <property type="entry name" value="HISTIDINE BIOSYNTHESIS BIFUNCTIONAL PROTEIN"/>
    <property type="match status" value="1"/>
</dbReference>
<evidence type="ECO:0000256" key="9">
    <source>
        <dbReference type="ARBA" id="ARBA00022840"/>
    </source>
</evidence>
<dbReference type="InterPro" id="IPR021130">
    <property type="entry name" value="PRib-ATP_PPHydrolase-like"/>
</dbReference>
<reference evidence="12 13" key="1">
    <citation type="submission" date="2017-12" db="EMBL/GenBank/DDBJ databases">
        <authorList>
            <person name="Hurst M.R.H."/>
        </authorList>
    </citation>
    <scope>NUCLEOTIDE SEQUENCE [LARGE SCALE GENOMIC DNA]</scope>
    <source>
        <strain evidence="12 13">SY-3-19</strain>
    </source>
</reference>
<organism evidence="12 13">
    <name type="scientific">Hyphococcus luteus</name>
    <dbReference type="NCBI Taxonomy" id="2058213"/>
    <lineage>
        <taxon>Bacteria</taxon>
        <taxon>Pseudomonadati</taxon>
        <taxon>Pseudomonadota</taxon>
        <taxon>Alphaproteobacteria</taxon>
        <taxon>Parvularculales</taxon>
        <taxon>Parvularculaceae</taxon>
        <taxon>Hyphococcus</taxon>
    </lineage>
</organism>
<dbReference type="InterPro" id="IPR008179">
    <property type="entry name" value="HisE"/>
</dbReference>
<evidence type="ECO:0000256" key="7">
    <source>
        <dbReference type="ARBA" id="ARBA00022741"/>
    </source>
</evidence>
<dbReference type="EC" id="3.6.1.31" evidence="11"/>
<comment type="caution">
    <text evidence="12">The sequence shown here is derived from an EMBL/GenBank/DDBJ whole genome shotgun (WGS) entry which is preliminary data.</text>
</comment>
<comment type="similarity">
    <text evidence="4 11">Belongs to the PRA-PH family.</text>
</comment>
<keyword evidence="10 11" id="KW-0368">Histidine biosynthesis</keyword>
<dbReference type="GO" id="GO:0005524">
    <property type="term" value="F:ATP binding"/>
    <property type="evidence" value="ECO:0007669"/>
    <property type="project" value="UniProtKB-KW"/>
</dbReference>
<evidence type="ECO:0000256" key="1">
    <source>
        <dbReference type="ARBA" id="ARBA00001460"/>
    </source>
</evidence>
<name>A0A2S7K6M4_9PROT</name>
<evidence type="ECO:0000256" key="10">
    <source>
        <dbReference type="ARBA" id="ARBA00023102"/>
    </source>
</evidence>
<evidence type="ECO:0000256" key="4">
    <source>
        <dbReference type="ARBA" id="ARBA00009392"/>
    </source>
</evidence>
<comment type="catalytic activity">
    <reaction evidence="1 11">
        <text>1-(5-phospho-beta-D-ribosyl)-ATP + H2O = 1-(5-phospho-beta-D-ribosyl)-5'-AMP + diphosphate + H(+)</text>
        <dbReference type="Rhea" id="RHEA:22828"/>
        <dbReference type="ChEBI" id="CHEBI:15377"/>
        <dbReference type="ChEBI" id="CHEBI:15378"/>
        <dbReference type="ChEBI" id="CHEBI:33019"/>
        <dbReference type="ChEBI" id="CHEBI:59457"/>
        <dbReference type="ChEBI" id="CHEBI:73183"/>
        <dbReference type="EC" id="3.6.1.31"/>
    </reaction>
</comment>
<dbReference type="RefSeq" id="WP_104829398.1">
    <property type="nucleotide sequence ID" value="NZ_PJCH01000005.1"/>
</dbReference>
<keyword evidence="6 11" id="KW-0028">Amino-acid biosynthesis</keyword>
<dbReference type="UniPathway" id="UPA00031">
    <property type="reaction ID" value="UER00007"/>
</dbReference>
<comment type="subcellular location">
    <subcellularLocation>
        <location evidence="2 11">Cytoplasm</location>
    </subcellularLocation>
</comment>
<keyword evidence="8 11" id="KW-0378">Hydrolase</keyword>
<evidence type="ECO:0000313" key="12">
    <source>
        <dbReference type="EMBL" id="PQA88153.1"/>
    </source>
</evidence>
<dbReference type="Proteomes" id="UP000239504">
    <property type="component" value="Unassembled WGS sequence"/>
</dbReference>
<dbReference type="HAMAP" id="MF_01020">
    <property type="entry name" value="HisE"/>
    <property type="match status" value="1"/>
</dbReference>